<dbReference type="InterPro" id="IPR001995">
    <property type="entry name" value="Peptidase_A2_cat"/>
</dbReference>
<protein>
    <recommendedName>
        <fullName evidence="11">Integrase catalytic domain-containing protein</fullName>
    </recommendedName>
</protein>
<dbReference type="GO" id="GO:0004190">
    <property type="term" value="F:aspartic-type endopeptidase activity"/>
    <property type="evidence" value="ECO:0007669"/>
    <property type="project" value="InterPro"/>
</dbReference>
<dbReference type="PROSITE" id="PS50175">
    <property type="entry name" value="ASP_PROT_RETROV"/>
    <property type="match status" value="1"/>
</dbReference>
<evidence type="ECO:0000313" key="10">
    <source>
        <dbReference type="Proteomes" id="UP000507470"/>
    </source>
</evidence>
<dbReference type="Pfam" id="PF17921">
    <property type="entry name" value="Integrase_H2C2"/>
    <property type="match status" value="1"/>
</dbReference>
<dbReference type="PROSITE" id="PS00141">
    <property type="entry name" value="ASP_PROTEASE"/>
    <property type="match status" value="1"/>
</dbReference>
<dbReference type="GO" id="GO:0004519">
    <property type="term" value="F:endonuclease activity"/>
    <property type="evidence" value="ECO:0007669"/>
    <property type="project" value="UniProtKB-KW"/>
</dbReference>
<dbReference type="SUPFAM" id="SSF50630">
    <property type="entry name" value="Acid proteases"/>
    <property type="match status" value="1"/>
</dbReference>
<gene>
    <name evidence="9" type="ORF">MCOR_14868</name>
</gene>
<dbReference type="InterPro" id="IPR041588">
    <property type="entry name" value="Integrase_H2C2"/>
</dbReference>
<name>A0A6J8B468_MYTCO</name>
<dbReference type="InterPro" id="IPR021109">
    <property type="entry name" value="Peptidase_aspartic_dom_sf"/>
</dbReference>
<evidence type="ECO:0000259" key="8">
    <source>
        <dbReference type="PROSITE" id="PS50994"/>
    </source>
</evidence>
<dbReference type="GO" id="GO:0003676">
    <property type="term" value="F:nucleic acid binding"/>
    <property type="evidence" value="ECO:0007669"/>
    <property type="project" value="InterPro"/>
</dbReference>
<evidence type="ECO:0000256" key="1">
    <source>
        <dbReference type="ARBA" id="ARBA00022679"/>
    </source>
</evidence>
<proteinExistence type="predicted"/>
<evidence type="ECO:0008006" key="11">
    <source>
        <dbReference type="Google" id="ProtNLM"/>
    </source>
</evidence>
<dbReference type="SUPFAM" id="SSF56672">
    <property type="entry name" value="DNA/RNA polymerases"/>
    <property type="match status" value="1"/>
</dbReference>
<dbReference type="PROSITE" id="PS50994">
    <property type="entry name" value="INTEGRASE"/>
    <property type="match status" value="1"/>
</dbReference>
<evidence type="ECO:0000256" key="4">
    <source>
        <dbReference type="ARBA" id="ARBA00022759"/>
    </source>
</evidence>
<evidence type="ECO:0000256" key="5">
    <source>
        <dbReference type="ARBA" id="ARBA00022801"/>
    </source>
</evidence>
<keyword evidence="6" id="KW-0695">RNA-directed DNA polymerase</keyword>
<organism evidence="9 10">
    <name type="scientific">Mytilus coruscus</name>
    <name type="common">Sea mussel</name>
    <dbReference type="NCBI Taxonomy" id="42192"/>
    <lineage>
        <taxon>Eukaryota</taxon>
        <taxon>Metazoa</taxon>
        <taxon>Spiralia</taxon>
        <taxon>Lophotrochozoa</taxon>
        <taxon>Mollusca</taxon>
        <taxon>Bivalvia</taxon>
        <taxon>Autobranchia</taxon>
        <taxon>Pteriomorphia</taxon>
        <taxon>Mytilida</taxon>
        <taxon>Mytiloidea</taxon>
        <taxon>Mytilidae</taxon>
        <taxon>Mytilinae</taxon>
        <taxon>Mytilus</taxon>
    </lineage>
</organism>
<dbReference type="InterPro" id="IPR001584">
    <property type="entry name" value="Integrase_cat-core"/>
</dbReference>
<evidence type="ECO:0000256" key="6">
    <source>
        <dbReference type="ARBA" id="ARBA00022918"/>
    </source>
</evidence>
<dbReference type="SUPFAM" id="SSF53098">
    <property type="entry name" value="Ribonuclease H-like"/>
    <property type="match status" value="1"/>
</dbReference>
<feature type="domain" description="Integrase catalytic" evidence="8">
    <location>
        <begin position="736"/>
        <end position="820"/>
    </location>
</feature>
<feature type="domain" description="Peptidase A2" evidence="7">
    <location>
        <begin position="137"/>
        <end position="178"/>
    </location>
</feature>
<dbReference type="InterPro" id="IPR050951">
    <property type="entry name" value="Retrovirus_Pol_polyprotein"/>
</dbReference>
<dbReference type="Gene3D" id="2.40.70.10">
    <property type="entry name" value="Acid Proteases"/>
    <property type="match status" value="1"/>
</dbReference>
<dbReference type="GO" id="GO:0015074">
    <property type="term" value="P:DNA integration"/>
    <property type="evidence" value="ECO:0007669"/>
    <property type="project" value="InterPro"/>
</dbReference>
<dbReference type="InterPro" id="IPR036397">
    <property type="entry name" value="RNaseH_sf"/>
</dbReference>
<keyword evidence="1" id="KW-0808">Transferase</keyword>
<dbReference type="Gene3D" id="3.30.420.10">
    <property type="entry name" value="Ribonuclease H-like superfamily/Ribonuclease H"/>
    <property type="match status" value="1"/>
</dbReference>
<keyword evidence="2" id="KW-0548">Nucleotidyltransferase</keyword>
<reference evidence="9 10" key="1">
    <citation type="submission" date="2020-06" db="EMBL/GenBank/DDBJ databases">
        <authorList>
            <person name="Li R."/>
            <person name="Bekaert M."/>
        </authorList>
    </citation>
    <scope>NUCLEOTIDE SEQUENCE [LARGE SCALE GENOMIC DNA]</scope>
    <source>
        <strain evidence="10">wild</strain>
    </source>
</reference>
<dbReference type="GO" id="GO:0003964">
    <property type="term" value="F:RNA-directed DNA polymerase activity"/>
    <property type="evidence" value="ECO:0007669"/>
    <property type="project" value="UniProtKB-KW"/>
</dbReference>
<evidence type="ECO:0000313" key="9">
    <source>
        <dbReference type="EMBL" id="CAC5378718.1"/>
    </source>
</evidence>
<dbReference type="CDD" id="cd00303">
    <property type="entry name" value="retropepsin_like"/>
    <property type="match status" value="1"/>
</dbReference>
<dbReference type="InterPro" id="IPR012337">
    <property type="entry name" value="RNaseH-like_sf"/>
</dbReference>
<dbReference type="InterPro" id="IPR043502">
    <property type="entry name" value="DNA/RNA_pol_sf"/>
</dbReference>
<dbReference type="GO" id="GO:0006508">
    <property type="term" value="P:proteolysis"/>
    <property type="evidence" value="ECO:0007669"/>
    <property type="project" value="InterPro"/>
</dbReference>
<keyword evidence="10" id="KW-1185">Reference proteome</keyword>
<dbReference type="Gene3D" id="3.10.10.10">
    <property type="entry name" value="HIV Type 1 Reverse Transcriptase, subunit A, domain 1"/>
    <property type="match status" value="1"/>
</dbReference>
<sequence>MLQVEQEKSESVDDYIHRVMKMYADANLQEIQLMTKAMRGLRAAIARIVMPQGPTNIEDLRVKANLAETTLRVTSKEQDSDFHASVSYITQHLDSKLEQIRLENDAAFDRDNDCAEVGFTNPLQQNTIDVIIDKRKTHGLIDTGASISIINKELLYKTGYAQDRLKPPTYLKIKGVSGQKLNVLGKSEIDIMIDGKIFKYPSNVVENVHHSLILGFDFINHYNGKIDCGNKTLYLSDGNDAFMSQIKEIFGLARTTEAVTIPKKSESIITISISKFKNGDQVLLEPRPTLTLKHLIGAKYVVTVHKGKAVLKLLNPTNSDIFLKRREILAQVYNVSDADILPFEPQELNDIEMQKATKQHKSKTKEKFCQDFDLEHSDLDENQKQKLLKLLKTYKHIFANDLSELGVTNAYFHRIETIPGTSPVSLPFFRTSLKQQTEINKQVDEMEKNGIIEPSNSVWHSPVILVAKKNSSELRFAIDYRKKALSRREYNNANEKDSSLTESGQMEEDIFFISEDQQLSNEKKTKGPRSHELDIETSDHHNTKISSVSEIENCSKQLLSYSDERIYVEFIYSDDPVAFVAPVTEDDIDEAVNDKEHLFQMQKDCPDFKPILEYLLTDDLPDEDKMARKAVFESERYQILSGILFHVDQRRSKKLGENQKYTKQLCIPKVLRNDVLRSYHDSLAGGGHLGIDKVHESIRLKYWWPTIYADVETYVKTCNRCQMAKRNYNKFNPPLGTMLPVKRFERWQIDILGPLTKSPEGYSYVLLLIDAFSRWTEAFPLKTQGAKEIARVIYDQIICRYGAPRIFIFEKRSIFYVSYC</sequence>
<dbReference type="EMBL" id="CACVKT020002586">
    <property type="protein sequence ID" value="CAC5378718.1"/>
    <property type="molecule type" value="Genomic_DNA"/>
</dbReference>
<dbReference type="AlphaFoldDB" id="A0A6J8B468"/>
<keyword evidence="4" id="KW-0255">Endonuclease</keyword>
<dbReference type="PANTHER" id="PTHR37984">
    <property type="entry name" value="PROTEIN CBG26694"/>
    <property type="match status" value="1"/>
</dbReference>
<dbReference type="Gene3D" id="1.10.340.70">
    <property type="match status" value="1"/>
</dbReference>
<dbReference type="Pfam" id="PF13975">
    <property type="entry name" value="gag-asp_proteas"/>
    <property type="match status" value="1"/>
</dbReference>
<dbReference type="PANTHER" id="PTHR37984:SF5">
    <property type="entry name" value="PROTEIN NYNRIN-LIKE"/>
    <property type="match status" value="1"/>
</dbReference>
<keyword evidence="3" id="KW-0540">Nuclease</keyword>
<dbReference type="FunFam" id="1.10.340.70:FF:000001">
    <property type="entry name" value="Retrovirus-related Pol polyprotein from transposon gypsy-like Protein"/>
    <property type="match status" value="1"/>
</dbReference>
<evidence type="ECO:0000256" key="2">
    <source>
        <dbReference type="ARBA" id="ARBA00022695"/>
    </source>
</evidence>
<evidence type="ECO:0000259" key="7">
    <source>
        <dbReference type="PROSITE" id="PS50175"/>
    </source>
</evidence>
<dbReference type="InterPro" id="IPR001969">
    <property type="entry name" value="Aspartic_peptidase_AS"/>
</dbReference>
<evidence type="ECO:0000256" key="3">
    <source>
        <dbReference type="ARBA" id="ARBA00022722"/>
    </source>
</evidence>
<keyword evidence="5" id="KW-0378">Hydrolase</keyword>
<dbReference type="OrthoDB" id="4369127at2759"/>
<dbReference type="Proteomes" id="UP000507470">
    <property type="component" value="Unassembled WGS sequence"/>
</dbReference>
<accession>A0A6J8B468</accession>